<name>A0A255YJQ7_9SPHN</name>
<evidence type="ECO:0000256" key="2">
    <source>
        <dbReference type="SAM" id="Phobius"/>
    </source>
</evidence>
<keyword evidence="2" id="KW-0472">Membrane</keyword>
<gene>
    <name evidence="3" type="ORF">CHU93_07880</name>
</gene>
<proteinExistence type="predicted"/>
<evidence type="ECO:0000313" key="4">
    <source>
        <dbReference type="Proteomes" id="UP000216991"/>
    </source>
</evidence>
<keyword evidence="2" id="KW-0812">Transmembrane</keyword>
<feature type="transmembrane region" description="Helical" evidence="2">
    <location>
        <begin position="6"/>
        <end position="27"/>
    </location>
</feature>
<keyword evidence="2" id="KW-1133">Transmembrane helix</keyword>
<dbReference type="RefSeq" id="WP_094473547.1">
    <property type="nucleotide sequence ID" value="NZ_NOXT01000105.1"/>
</dbReference>
<keyword evidence="4" id="KW-1185">Reference proteome</keyword>
<accession>A0A255YJQ7</accession>
<dbReference type="AlphaFoldDB" id="A0A255YJQ7"/>
<organism evidence="3 4">
    <name type="scientific">Sandarakinorhabdus cyanobacteriorum</name>
    <dbReference type="NCBI Taxonomy" id="1981098"/>
    <lineage>
        <taxon>Bacteria</taxon>
        <taxon>Pseudomonadati</taxon>
        <taxon>Pseudomonadota</taxon>
        <taxon>Alphaproteobacteria</taxon>
        <taxon>Sphingomonadales</taxon>
        <taxon>Sphingosinicellaceae</taxon>
        <taxon>Sandarakinorhabdus</taxon>
    </lineage>
</organism>
<comment type="caution">
    <text evidence="3">The sequence shown here is derived from an EMBL/GenBank/DDBJ whole genome shotgun (WGS) entry which is preliminary data.</text>
</comment>
<evidence type="ECO:0000313" key="3">
    <source>
        <dbReference type="EMBL" id="OYQ29409.1"/>
    </source>
</evidence>
<dbReference type="EMBL" id="NOXT01000105">
    <property type="protein sequence ID" value="OYQ29409.1"/>
    <property type="molecule type" value="Genomic_DNA"/>
</dbReference>
<sequence>MGDFGLGFILITIGALALILAAVRSGSGASRPPPRRRADRPAPPDPMLDIDLNPDVEPWTDQPPVRRRRD</sequence>
<evidence type="ECO:0000256" key="1">
    <source>
        <dbReference type="SAM" id="MobiDB-lite"/>
    </source>
</evidence>
<reference evidence="3 4" key="1">
    <citation type="submission" date="2017-07" db="EMBL/GenBank/DDBJ databases">
        <title>Sandarakinorhabdus cyanobacteriorum sp. nov., a novel bacterium isolated from cyanobacterial aggregates in a eutrophic lake.</title>
        <authorList>
            <person name="Cai H."/>
        </authorList>
    </citation>
    <scope>NUCLEOTIDE SEQUENCE [LARGE SCALE GENOMIC DNA]</scope>
    <source>
        <strain evidence="3 4">TH057</strain>
    </source>
</reference>
<feature type="region of interest" description="Disordered" evidence="1">
    <location>
        <begin position="25"/>
        <end position="70"/>
    </location>
</feature>
<dbReference type="Proteomes" id="UP000216991">
    <property type="component" value="Unassembled WGS sequence"/>
</dbReference>
<protein>
    <submittedName>
        <fullName evidence="3">Uncharacterized protein</fullName>
    </submittedName>
</protein>